<keyword evidence="3" id="KW-1185">Reference proteome</keyword>
<evidence type="ECO:0000313" key="2">
    <source>
        <dbReference type="EMBL" id="MEU0151506.1"/>
    </source>
</evidence>
<dbReference type="InterPro" id="IPR025827">
    <property type="entry name" value="Zn_ribbon_recom_dom"/>
</dbReference>
<reference evidence="2 3" key="1">
    <citation type="submission" date="2024-06" db="EMBL/GenBank/DDBJ databases">
        <title>The Natural Products Discovery Center: Release of the First 8490 Sequenced Strains for Exploring Actinobacteria Biosynthetic Diversity.</title>
        <authorList>
            <person name="Kalkreuter E."/>
            <person name="Kautsar S.A."/>
            <person name="Yang D."/>
            <person name="Bader C.D."/>
            <person name="Teijaro C.N."/>
            <person name="Fluegel L."/>
            <person name="Davis C.M."/>
            <person name="Simpson J.R."/>
            <person name="Lauterbach L."/>
            <person name="Steele A.D."/>
            <person name="Gui C."/>
            <person name="Meng S."/>
            <person name="Li G."/>
            <person name="Viehrig K."/>
            <person name="Ye F."/>
            <person name="Su P."/>
            <person name="Kiefer A.F."/>
            <person name="Nichols A."/>
            <person name="Cepeda A.J."/>
            <person name="Yan W."/>
            <person name="Fan B."/>
            <person name="Jiang Y."/>
            <person name="Adhikari A."/>
            <person name="Zheng C.-J."/>
            <person name="Schuster L."/>
            <person name="Cowan T.M."/>
            <person name="Smanski M.J."/>
            <person name="Chevrette M.G."/>
            <person name="De Carvalho L.P.S."/>
            <person name="Shen B."/>
        </authorList>
    </citation>
    <scope>NUCLEOTIDE SEQUENCE [LARGE SCALE GENOMIC DNA]</scope>
    <source>
        <strain evidence="2 3">NPDC006286</strain>
    </source>
</reference>
<dbReference type="RefSeq" id="WP_355663563.1">
    <property type="nucleotide sequence ID" value="NZ_JBEXRX010000010.1"/>
</dbReference>
<protein>
    <submittedName>
        <fullName evidence="2">Zinc ribbon domain-containing protein</fullName>
    </submittedName>
</protein>
<evidence type="ECO:0000313" key="3">
    <source>
        <dbReference type="Proteomes" id="UP001550348"/>
    </source>
</evidence>
<comment type="caution">
    <text evidence="2">The sequence shown here is derived from an EMBL/GenBank/DDBJ whole genome shotgun (WGS) entry which is preliminary data.</text>
</comment>
<evidence type="ECO:0000259" key="1">
    <source>
        <dbReference type="Pfam" id="PF13408"/>
    </source>
</evidence>
<organism evidence="2 3">
    <name type="scientific">Micromonospora fulviviridis</name>
    <dbReference type="NCBI Taxonomy" id="47860"/>
    <lineage>
        <taxon>Bacteria</taxon>
        <taxon>Bacillati</taxon>
        <taxon>Actinomycetota</taxon>
        <taxon>Actinomycetes</taxon>
        <taxon>Micromonosporales</taxon>
        <taxon>Micromonosporaceae</taxon>
        <taxon>Micromonospora</taxon>
    </lineage>
</organism>
<dbReference type="Proteomes" id="UP001550348">
    <property type="component" value="Unassembled WGS sequence"/>
</dbReference>
<name>A0ABV2VFC4_9ACTN</name>
<sequence length="91" mass="10261">MLRTLLWCGPCDLPMHPNPSRGQRTYKCGQGCRRGALPAEAVEAVTWTAAERRATLAAIRPPYRKSVLEQLLARVVVNSEAPDDLRFIWRT</sequence>
<accession>A0ABV2VFC4</accession>
<dbReference type="Pfam" id="PF13408">
    <property type="entry name" value="Zn_ribbon_recom"/>
    <property type="match status" value="1"/>
</dbReference>
<feature type="domain" description="Recombinase zinc beta ribbon" evidence="1">
    <location>
        <begin position="1"/>
        <end position="49"/>
    </location>
</feature>
<dbReference type="EMBL" id="JBEXRX010000010">
    <property type="protein sequence ID" value="MEU0151506.1"/>
    <property type="molecule type" value="Genomic_DNA"/>
</dbReference>
<gene>
    <name evidence="2" type="ORF">ABZ071_06175</name>
</gene>
<proteinExistence type="predicted"/>